<reference evidence="3" key="1">
    <citation type="journal article" date="2019" name="Int. J. Syst. Evol. Microbiol.">
        <title>The Global Catalogue of Microorganisms (GCM) 10K type strain sequencing project: providing services to taxonomists for standard genome sequencing and annotation.</title>
        <authorList>
            <consortium name="The Broad Institute Genomics Platform"/>
            <consortium name="The Broad Institute Genome Sequencing Center for Infectious Disease"/>
            <person name="Wu L."/>
            <person name="Ma J."/>
        </authorList>
    </citation>
    <scope>NUCLEOTIDE SEQUENCE [LARGE SCALE GENOMIC DNA]</scope>
    <source>
        <strain evidence="3">KCTC 42247</strain>
    </source>
</reference>
<gene>
    <name evidence="2" type="ORF">ACFSQ6_13615</name>
</gene>
<dbReference type="CDD" id="cd02869">
    <property type="entry name" value="PseudoU_synth_RluA_like"/>
    <property type="match status" value="1"/>
</dbReference>
<protein>
    <submittedName>
        <fullName evidence="2">Pseudouridine synthase</fullName>
    </submittedName>
</protein>
<accession>A0ABW5UH24</accession>
<name>A0ABW5UH24_9SPHI</name>
<dbReference type="RefSeq" id="WP_380885103.1">
    <property type="nucleotide sequence ID" value="NZ_JBHUMB010000014.1"/>
</dbReference>
<organism evidence="2 3">
    <name type="scientific">Sphingobacterium populi</name>
    <dbReference type="NCBI Taxonomy" id="1812824"/>
    <lineage>
        <taxon>Bacteria</taxon>
        <taxon>Pseudomonadati</taxon>
        <taxon>Bacteroidota</taxon>
        <taxon>Sphingobacteriia</taxon>
        <taxon>Sphingobacteriales</taxon>
        <taxon>Sphingobacteriaceae</taxon>
        <taxon>Sphingobacterium</taxon>
    </lineage>
</organism>
<evidence type="ECO:0000313" key="3">
    <source>
        <dbReference type="Proteomes" id="UP001597418"/>
    </source>
</evidence>
<dbReference type="InterPro" id="IPR006224">
    <property type="entry name" value="PsdUridine_synth_RluA-like_CS"/>
</dbReference>
<dbReference type="InterPro" id="IPR006145">
    <property type="entry name" value="PsdUridine_synth_RsuA/RluA"/>
</dbReference>
<dbReference type="EMBL" id="JBHUMB010000014">
    <property type="protein sequence ID" value="MFD2744431.1"/>
    <property type="molecule type" value="Genomic_DNA"/>
</dbReference>
<sequence length="557" mass="63562">MATTDRYFHHLSNNTETLPDLFTYPFSYDPHPLSVRAAEEVKAYLKHQNDFVHNFGLTGATSDLAIGKMFGVMVVQNQKGQLGYLAAVSGKLANSNQHVFFVPPIYDMLDEDGFFLQEEQRINEINREIYVLEQSDAWLHARAMLDTVELENEQCLQAARIKQKQLKSERKHVRSTLDANDAKTAEILADLVKQSYRDQHEYDLVKRSCQERLRVAQAEEQQWQIALRQLKEERKQRSSALQQKIFDQYQFLNANGNTKNVVDLFESYAGSIPPAGAGECAAPKLFQYAYQNQYRPICMAEFWWGTSPSAEVRRHEQFYPSCRGKCEPILHFMMQGLSVESNPLVQTPNTPSGLDIIFEDDHLIVVNKPAELLSVPGIQIKDSVYNRILSLRAEITGPVIIHRLDMSTSGIIVLAKHKEAHRIIQDQFIKHEVVKRYTAILDGHLANKNGTISLPLRVDLDDRPRQMVCYTHGKPAHTNYTVVKVEDGKTRIHFFPLTGRTHQLRVHAAHSLGLNTPIVGDDLYGKKADRLHLHAGYIAFRHPISLERVVFEVADPF</sequence>
<dbReference type="PROSITE" id="PS01129">
    <property type="entry name" value="PSI_RLU"/>
    <property type="match status" value="1"/>
</dbReference>
<dbReference type="SUPFAM" id="SSF55120">
    <property type="entry name" value="Pseudouridine synthase"/>
    <property type="match status" value="1"/>
</dbReference>
<evidence type="ECO:0000259" key="1">
    <source>
        <dbReference type="Pfam" id="PF00849"/>
    </source>
</evidence>
<dbReference type="InterPro" id="IPR020103">
    <property type="entry name" value="PsdUridine_synth_cat_dom_sf"/>
</dbReference>
<dbReference type="Pfam" id="PF00849">
    <property type="entry name" value="PseudoU_synth_2"/>
    <property type="match status" value="1"/>
</dbReference>
<feature type="domain" description="Pseudouridine synthase RsuA/RluA-like" evidence="1">
    <location>
        <begin position="362"/>
        <end position="510"/>
    </location>
</feature>
<dbReference type="Proteomes" id="UP001597418">
    <property type="component" value="Unassembled WGS sequence"/>
</dbReference>
<dbReference type="PANTHER" id="PTHR21600">
    <property type="entry name" value="MITOCHONDRIAL RNA PSEUDOURIDINE SYNTHASE"/>
    <property type="match status" value="1"/>
</dbReference>
<dbReference type="Gene3D" id="3.30.2350.10">
    <property type="entry name" value="Pseudouridine synthase"/>
    <property type="match status" value="1"/>
</dbReference>
<dbReference type="PANTHER" id="PTHR21600:SF89">
    <property type="entry name" value="RIBOSOMAL LARGE SUBUNIT PSEUDOURIDINE SYNTHASE A"/>
    <property type="match status" value="1"/>
</dbReference>
<comment type="caution">
    <text evidence="2">The sequence shown here is derived from an EMBL/GenBank/DDBJ whole genome shotgun (WGS) entry which is preliminary data.</text>
</comment>
<dbReference type="InterPro" id="IPR050188">
    <property type="entry name" value="RluA_PseudoU_synthase"/>
</dbReference>
<proteinExistence type="predicted"/>
<keyword evidence="3" id="KW-1185">Reference proteome</keyword>
<evidence type="ECO:0000313" key="2">
    <source>
        <dbReference type="EMBL" id="MFD2744431.1"/>
    </source>
</evidence>